<dbReference type="GO" id="GO:0005524">
    <property type="term" value="F:ATP binding"/>
    <property type="evidence" value="ECO:0007669"/>
    <property type="project" value="UniProtKB-KW"/>
</dbReference>
<dbReference type="PANTHER" id="PTHR30258:SF1">
    <property type="entry name" value="PROTEIN TRANSPORT PROTEIN HOFB HOMOLOG"/>
    <property type="match status" value="1"/>
</dbReference>
<accession>A0A7M3MHP8</accession>
<evidence type="ECO:0000256" key="3">
    <source>
        <dbReference type="ARBA" id="ARBA00022840"/>
    </source>
</evidence>
<dbReference type="GO" id="GO:0005886">
    <property type="term" value="C:plasma membrane"/>
    <property type="evidence" value="ECO:0007669"/>
    <property type="project" value="TreeGrafter"/>
</dbReference>
<comment type="caution">
    <text evidence="5">The sequence shown here is derived from an EMBL/GenBank/DDBJ whole genome shotgun (WGS) entry which is preliminary data.</text>
</comment>
<comment type="similarity">
    <text evidence="1">Belongs to the GSP E family.</text>
</comment>
<protein>
    <submittedName>
        <fullName evidence="5">General secretion pathway protein GspE</fullName>
    </submittedName>
</protein>
<evidence type="ECO:0000313" key="5">
    <source>
        <dbReference type="EMBL" id="TVM18723.1"/>
    </source>
</evidence>
<dbReference type="Gene3D" id="3.40.50.300">
    <property type="entry name" value="P-loop containing nucleotide triphosphate hydrolases"/>
    <property type="match status" value="1"/>
</dbReference>
<dbReference type="SUPFAM" id="SSF160246">
    <property type="entry name" value="EspE N-terminal domain-like"/>
    <property type="match status" value="1"/>
</dbReference>
<feature type="domain" description="Bacterial type II secretion system protein E" evidence="4">
    <location>
        <begin position="389"/>
        <end position="403"/>
    </location>
</feature>
<dbReference type="InterPro" id="IPR037257">
    <property type="entry name" value="T2SS_E_N_sf"/>
</dbReference>
<organism evidence="5 6">
    <name type="scientific">Oceanidesulfovibrio indonesiensis</name>
    <dbReference type="NCBI Taxonomy" id="54767"/>
    <lineage>
        <taxon>Bacteria</taxon>
        <taxon>Pseudomonadati</taxon>
        <taxon>Thermodesulfobacteriota</taxon>
        <taxon>Desulfovibrionia</taxon>
        <taxon>Desulfovibrionales</taxon>
        <taxon>Desulfovibrionaceae</taxon>
        <taxon>Oceanidesulfovibrio</taxon>
    </lineage>
</organism>
<dbReference type="PANTHER" id="PTHR30258">
    <property type="entry name" value="TYPE II SECRETION SYSTEM PROTEIN GSPE-RELATED"/>
    <property type="match status" value="1"/>
</dbReference>
<dbReference type="SMART" id="SM00382">
    <property type="entry name" value="AAA"/>
    <property type="match status" value="1"/>
</dbReference>
<dbReference type="Gene3D" id="3.30.450.90">
    <property type="match status" value="1"/>
</dbReference>
<dbReference type="PROSITE" id="PS00662">
    <property type="entry name" value="T2SP_E"/>
    <property type="match status" value="1"/>
</dbReference>
<dbReference type="Pfam" id="PF00437">
    <property type="entry name" value="T2SSE"/>
    <property type="match status" value="1"/>
</dbReference>
<dbReference type="EMBL" id="QMIE01000003">
    <property type="protein sequence ID" value="TVM18723.1"/>
    <property type="molecule type" value="Genomic_DNA"/>
</dbReference>
<proteinExistence type="inferred from homology"/>
<evidence type="ECO:0000256" key="1">
    <source>
        <dbReference type="ARBA" id="ARBA00006611"/>
    </source>
</evidence>
<dbReference type="InterPro" id="IPR007831">
    <property type="entry name" value="T2SS_GspE_N"/>
</dbReference>
<evidence type="ECO:0000313" key="6">
    <source>
        <dbReference type="Proteomes" id="UP000448292"/>
    </source>
</evidence>
<dbReference type="SUPFAM" id="SSF52540">
    <property type="entry name" value="P-loop containing nucleoside triphosphate hydrolases"/>
    <property type="match status" value="1"/>
</dbReference>
<sequence>MPKPRTRKRLGEMLVDAGALSREQLQDALDNHKRRGLRLGEYLIETGIIDEARIIEVLSQQLQIRRLDYDSFVPNPEMAEVVPLEIAQRFKVVPLSRQGSVLWVAVQDPTDIAALDGVMQHTRLEVETVICNREELNAIGEAIYDAKLDVDTHSFEDIVDDVYVDESEGGEEKDLSIGSLQSQAEDAPVVKIINTILIQALQSRASDIHLSQGADSVHLRYRIDGDLHDQPSPPKKLFMAMVSRIKLLSNLDISVTRIPQDGRFTYRVQEREISVRTSTLPTIYGEKVVMRLHVQSKRHLGLHELGMSDRERKKIEAASLKPHGMILATGPTGSGKTTLLYSLLHKISKPNINIVTLEDPVETRLHGITQVQLNTKAGMTFASGLRSILRQDPDVIMVGEIRDQETANIAIESAMTGHQVFSTLHTNDAAGAVTRFIEMEIEPFLIASTLLVVVAQRLVRRICPDCIEPYEAPPQALRAMGVAAQQKMHFFRGKGCLKCNHTGYRGRLGVYEVLDIDDQVQDLILRKASSVEIKRAAIASKNLTTLKMDAAFKVFQGLTTFDEFTTVAF</sequence>
<dbReference type="GO" id="GO:0016887">
    <property type="term" value="F:ATP hydrolysis activity"/>
    <property type="evidence" value="ECO:0007669"/>
    <property type="project" value="TreeGrafter"/>
</dbReference>
<reference evidence="5 6" key="1">
    <citation type="submission" date="2018-06" db="EMBL/GenBank/DDBJ databases">
        <title>Complete genome of Desulfovibrio indonesiensis P37SLT.</title>
        <authorList>
            <person name="Crispim J.S."/>
            <person name="Vidigal P.M.P."/>
            <person name="Silva L.C.F."/>
            <person name="Laguardia C.N."/>
            <person name="Araujo L.C."/>
            <person name="Dias R.S."/>
            <person name="Sousa M.P."/>
            <person name="Paula S.O."/>
            <person name="Silva C."/>
        </authorList>
    </citation>
    <scope>NUCLEOTIDE SEQUENCE [LARGE SCALE GENOMIC DNA]</scope>
    <source>
        <strain evidence="5 6">P37SLT</strain>
    </source>
</reference>
<keyword evidence="2" id="KW-0547">Nucleotide-binding</keyword>
<keyword evidence="6" id="KW-1185">Reference proteome</keyword>
<dbReference type="OrthoDB" id="9805147at2"/>
<keyword evidence="3" id="KW-0067">ATP-binding</keyword>
<dbReference type="Proteomes" id="UP000448292">
    <property type="component" value="Unassembled WGS sequence"/>
</dbReference>
<evidence type="ECO:0000256" key="2">
    <source>
        <dbReference type="ARBA" id="ARBA00022741"/>
    </source>
</evidence>
<dbReference type="AlphaFoldDB" id="A0A7M3MHP8"/>
<dbReference type="RefSeq" id="WP_144301978.1">
    <property type="nucleotide sequence ID" value="NZ_QMIE01000003.1"/>
</dbReference>
<name>A0A7M3MHP8_9BACT</name>
<dbReference type="Gene3D" id="3.30.300.160">
    <property type="entry name" value="Type II secretion system, protein E, N-terminal domain"/>
    <property type="match status" value="1"/>
</dbReference>
<dbReference type="CDD" id="cd01129">
    <property type="entry name" value="PulE-GspE-like"/>
    <property type="match status" value="1"/>
</dbReference>
<dbReference type="InterPro" id="IPR001482">
    <property type="entry name" value="T2SS/T4SS_dom"/>
</dbReference>
<dbReference type="FunFam" id="3.40.50.300:FF:000398">
    <property type="entry name" value="Type IV pilus assembly ATPase PilB"/>
    <property type="match status" value="1"/>
</dbReference>
<evidence type="ECO:0000259" key="4">
    <source>
        <dbReference type="PROSITE" id="PS00662"/>
    </source>
</evidence>
<dbReference type="InterPro" id="IPR027417">
    <property type="entry name" value="P-loop_NTPase"/>
</dbReference>
<gene>
    <name evidence="5" type="ORF">DPQ33_04405</name>
</gene>
<dbReference type="Pfam" id="PF05157">
    <property type="entry name" value="MshEN"/>
    <property type="match status" value="1"/>
</dbReference>
<dbReference type="InterPro" id="IPR003593">
    <property type="entry name" value="AAA+_ATPase"/>
</dbReference>